<sequence>MKKKAKQGGEKELDWRMFKLFASKQGKRQAMKHDKKVSARQEGKKESRKEELEQKYEEAFLLQGSGVPGQEESTPCDIERSSSGAGQVYEEIPSSNVGYQLLQKLGWQGGGLGREGKGITAPIPASMKKGRRCIGYEEDSDHS</sequence>
<accession>A0A7S3LY53</accession>
<evidence type="ECO:0000259" key="2">
    <source>
        <dbReference type="PROSITE" id="PS50174"/>
    </source>
</evidence>
<feature type="compositionally biased region" description="Basic residues" evidence="1">
    <location>
        <begin position="25"/>
        <end position="35"/>
    </location>
</feature>
<dbReference type="PROSITE" id="PS50174">
    <property type="entry name" value="G_PATCH"/>
    <property type="match status" value="1"/>
</dbReference>
<dbReference type="EMBL" id="HBIB01050364">
    <property type="protein sequence ID" value="CAE0270926.1"/>
    <property type="molecule type" value="Transcribed_RNA"/>
</dbReference>
<name>A0A7S3LY53_9EUKA</name>
<dbReference type="InterPro" id="IPR039146">
    <property type="entry name" value="GPANK1"/>
</dbReference>
<dbReference type="AlphaFoldDB" id="A0A7S3LY53"/>
<dbReference type="PANTHER" id="PTHR20923">
    <property type="entry name" value="BAT4 PROTEIN-RELATED"/>
    <property type="match status" value="1"/>
</dbReference>
<gene>
    <name evidence="3" type="ORF">PBIL07802_LOCUS33281</name>
</gene>
<organism evidence="3">
    <name type="scientific">Palpitomonas bilix</name>
    <dbReference type="NCBI Taxonomy" id="652834"/>
    <lineage>
        <taxon>Eukaryota</taxon>
        <taxon>Eukaryota incertae sedis</taxon>
    </lineage>
</organism>
<dbReference type="Pfam" id="PF01585">
    <property type="entry name" value="G-patch"/>
    <property type="match status" value="1"/>
</dbReference>
<dbReference type="SMART" id="SM00443">
    <property type="entry name" value="G_patch"/>
    <property type="match status" value="1"/>
</dbReference>
<dbReference type="PANTHER" id="PTHR20923:SF1">
    <property type="entry name" value="G PATCH DOMAIN AND ANKYRIN REPEAT-CONTAINING PROTEIN 1"/>
    <property type="match status" value="1"/>
</dbReference>
<evidence type="ECO:0000313" key="3">
    <source>
        <dbReference type="EMBL" id="CAE0270926.1"/>
    </source>
</evidence>
<feature type="compositionally biased region" description="Basic and acidic residues" evidence="1">
    <location>
        <begin position="36"/>
        <end position="58"/>
    </location>
</feature>
<protein>
    <recommendedName>
        <fullName evidence="2">G-patch domain-containing protein</fullName>
    </recommendedName>
</protein>
<dbReference type="InterPro" id="IPR000467">
    <property type="entry name" value="G_patch_dom"/>
</dbReference>
<dbReference type="GO" id="GO:0003676">
    <property type="term" value="F:nucleic acid binding"/>
    <property type="evidence" value="ECO:0007669"/>
    <property type="project" value="InterPro"/>
</dbReference>
<reference evidence="3" key="1">
    <citation type="submission" date="2021-01" db="EMBL/GenBank/DDBJ databases">
        <authorList>
            <person name="Corre E."/>
            <person name="Pelletier E."/>
            <person name="Niang G."/>
            <person name="Scheremetjew M."/>
            <person name="Finn R."/>
            <person name="Kale V."/>
            <person name="Holt S."/>
            <person name="Cochrane G."/>
            <person name="Meng A."/>
            <person name="Brown T."/>
            <person name="Cohen L."/>
        </authorList>
    </citation>
    <scope>NUCLEOTIDE SEQUENCE</scope>
    <source>
        <strain evidence="3">NIES-2562</strain>
    </source>
</reference>
<feature type="domain" description="G-patch" evidence="2">
    <location>
        <begin position="94"/>
        <end position="139"/>
    </location>
</feature>
<evidence type="ECO:0000256" key="1">
    <source>
        <dbReference type="SAM" id="MobiDB-lite"/>
    </source>
</evidence>
<proteinExistence type="predicted"/>
<feature type="region of interest" description="Disordered" evidence="1">
    <location>
        <begin position="24"/>
        <end position="85"/>
    </location>
</feature>